<proteinExistence type="predicted"/>
<comment type="caution">
    <text evidence="2">The sequence shown here is derived from an EMBL/GenBank/DDBJ whole genome shotgun (WGS) entry which is preliminary data.</text>
</comment>
<feature type="compositionally biased region" description="Polar residues" evidence="1">
    <location>
        <begin position="184"/>
        <end position="202"/>
    </location>
</feature>
<organism evidence="2 3">
    <name type="scientific">Euplotes crassus</name>
    <dbReference type="NCBI Taxonomy" id="5936"/>
    <lineage>
        <taxon>Eukaryota</taxon>
        <taxon>Sar</taxon>
        <taxon>Alveolata</taxon>
        <taxon>Ciliophora</taxon>
        <taxon>Intramacronucleata</taxon>
        <taxon>Spirotrichea</taxon>
        <taxon>Hypotrichia</taxon>
        <taxon>Euplotida</taxon>
        <taxon>Euplotidae</taxon>
        <taxon>Moneuplotes</taxon>
    </lineage>
</organism>
<dbReference type="EMBL" id="CAMPGE010028491">
    <property type="protein sequence ID" value="CAI2386011.1"/>
    <property type="molecule type" value="Genomic_DNA"/>
</dbReference>
<feature type="compositionally biased region" description="Basic residues" evidence="1">
    <location>
        <begin position="483"/>
        <end position="494"/>
    </location>
</feature>
<keyword evidence="3" id="KW-1185">Reference proteome</keyword>
<feature type="region of interest" description="Disordered" evidence="1">
    <location>
        <begin position="181"/>
        <end position="202"/>
    </location>
</feature>
<dbReference type="Proteomes" id="UP001295684">
    <property type="component" value="Unassembled WGS sequence"/>
</dbReference>
<gene>
    <name evidence="2" type="ORF">ECRASSUSDP1_LOCUS27610</name>
</gene>
<evidence type="ECO:0000313" key="3">
    <source>
        <dbReference type="Proteomes" id="UP001295684"/>
    </source>
</evidence>
<name>A0AAD1Y8M5_EUPCR</name>
<accession>A0AAD1Y8M5</accession>
<feature type="region of interest" description="Disordered" evidence="1">
    <location>
        <begin position="462"/>
        <end position="504"/>
    </location>
</feature>
<protein>
    <submittedName>
        <fullName evidence="2">Uncharacterized protein</fullName>
    </submittedName>
</protein>
<evidence type="ECO:0000256" key="1">
    <source>
        <dbReference type="SAM" id="MobiDB-lite"/>
    </source>
</evidence>
<sequence>MLPPVNYTYREIKIGTERSPSYEDMSSKRLHRFQTEIKQTPTQRILSNNQRNLSGLRVQQSINAEYTHALDSDYHLPKEDDLYVCVDSDVTKPMNSVRKSHFPKIEKPRFGDASEMLSISDRRHKGNRSVQKTNKKIKLPTKFSNFSVLAKKNSHKHPSLEAARERKNKSVCHLMEQLKKGPTMKSNISKNSSQFTPGRNIQSKKTVPLNSRFNMIKNNSTVELPQSLASKRIFEKSVIFSDIEVYLSKIRKHGEIQMKTHGIFKLPIGKIHEPEGDFEAFPIRSVLNQCNEIILEQRYRQRRLQNHQVITIEFLDSKIENSIEDEKKTPFHYIYTTSGERVANFTSHRHENLLLLVHESKLQLAKKLRKYTQAELQKDKKLTMHPKNYRKEMQRVMAGFCQENLHQWKANMQKLISKENIEYNLKKNEESNIHIGSKVIKAAPLNSSPKALEQDYSQDSFENISSSDDQLDPRASSFVNKARNSKLKQKKINSRKQSILKRSSQGLVSALKSGNLSSQKMEAPHDKPFQSSSKDLVPDLNYKQIKKISRRYQIPVNRVYELITQYNGLVKISSDDLKYNPEDGTINSERSEGEEAKRALGIKPETLTKCTRLLADKHQDIIPKILKGVGVDIGSKDPRVDLRSFLNLNSILDFGTAHKSELIQFWTRILDPDNIMNVEKAQIVDFFEKLSKGRFTQDADDEFSYANDVWKFFEQNKVLSENSDKLDIHKLRDSLERGEIDIKIFGDIFKSGFNPSLNRENDSWSD</sequence>
<reference evidence="2" key="1">
    <citation type="submission" date="2023-07" db="EMBL/GenBank/DDBJ databases">
        <authorList>
            <consortium name="AG Swart"/>
            <person name="Singh M."/>
            <person name="Singh A."/>
            <person name="Seah K."/>
            <person name="Emmerich C."/>
        </authorList>
    </citation>
    <scope>NUCLEOTIDE SEQUENCE</scope>
    <source>
        <strain evidence="2">DP1</strain>
    </source>
</reference>
<dbReference type="AlphaFoldDB" id="A0AAD1Y8M5"/>
<feature type="compositionally biased region" description="Polar residues" evidence="1">
    <location>
        <begin position="495"/>
        <end position="504"/>
    </location>
</feature>
<evidence type="ECO:0000313" key="2">
    <source>
        <dbReference type="EMBL" id="CAI2386011.1"/>
    </source>
</evidence>